<name>A0A6V7Q312_ANACO</name>
<reference evidence="2" key="1">
    <citation type="submission" date="2020-07" db="EMBL/GenBank/DDBJ databases">
        <authorList>
            <person name="Lin J."/>
        </authorList>
    </citation>
    <scope>NUCLEOTIDE SEQUENCE</scope>
</reference>
<sequence length="161" mass="18085">MLSGTGPWQGGTGPIRLGCGDPRCNRSLAGEDRFPNVAQREKAEIWLSPESAALGNRLSDKDRSPRDRSLRQGPVPERENPLLEMAAFGDRSPRAGTGPSLRKCPERADSKDEKLRGLSAKWPLIEQWRLVDSSGECRDKSELRWREMDAKRTQWGRESKS</sequence>
<evidence type="ECO:0000313" key="2">
    <source>
        <dbReference type="EMBL" id="CAD1837502.1"/>
    </source>
</evidence>
<feature type="region of interest" description="Disordered" evidence="1">
    <location>
        <begin position="46"/>
        <end position="113"/>
    </location>
</feature>
<dbReference type="EMBL" id="LR862132">
    <property type="protein sequence ID" value="CAD1837502.1"/>
    <property type="molecule type" value="Genomic_DNA"/>
</dbReference>
<evidence type="ECO:0000256" key="1">
    <source>
        <dbReference type="SAM" id="MobiDB-lite"/>
    </source>
</evidence>
<organism evidence="2">
    <name type="scientific">Ananas comosus var. bracteatus</name>
    <name type="common">red pineapple</name>
    <dbReference type="NCBI Taxonomy" id="296719"/>
    <lineage>
        <taxon>Eukaryota</taxon>
        <taxon>Viridiplantae</taxon>
        <taxon>Streptophyta</taxon>
        <taxon>Embryophyta</taxon>
        <taxon>Tracheophyta</taxon>
        <taxon>Spermatophyta</taxon>
        <taxon>Magnoliopsida</taxon>
        <taxon>Liliopsida</taxon>
        <taxon>Poales</taxon>
        <taxon>Bromeliaceae</taxon>
        <taxon>Bromelioideae</taxon>
        <taxon>Ananas</taxon>
    </lineage>
</organism>
<accession>A0A6V7Q312</accession>
<feature type="region of interest" description="Disordered" evidence="1">
    <location>
        <begin position="1"/>
        <end position="24"/>
    </location>
</feature>
<gene>
    <name evidence="2" type="ORF">CB5_LOCUS20713</name>
</gene>
<feature type="compositionally biased region" description="Basic and acidic residues" evidence="1">
    <location>
        <begin position="103"/>
        <end position="113"/>
    </location>
</feature>
<proteinExistence type="predicted"/>
<protein>
    <submittedName>
        <fullName evidence="2">Uncharacterized protein</fullName>
    </submittedName>
</protein>
<dbReference type="AlphaFoldDB" id="A0A6V7Q312"/>
<feature type="compositionally biased region" description="Basic and acidic residues" evidence="1">
    <location>
        <begin position="58"/>
        <end position="81"/>
    </location>
</feature>